<gene>
    <name evidence="1" type="primary">WBP2</name>
</gene>
<proteinExistence type="predicted"/>
<sequence>MATLTCPAGPMSIPRQSPMECTPALLATPIHRPHLSSIQDPP</sequence>
<accession>L0R5E7</accession>
<dbReference type="OrthoDB" id="1259151at2759"/>
<dbReference type="ChiTaRS" id="WBP2">
    <property type="organism name" value="human"/>
</dbReference>
<name>L0R5E7_HUMAN</name>
<evidence type="ECO:0000313" key="1">
    <source>
        <dbReference type="EMBL" id="CCO13848.1"/>
    </source>
</evidence>
<dbReference type="EMBL" id="HF548137">
    <property type="protein sequence ID" value="CCO13848.1"/>
    <property type="molecule type" value="Genomic_DNA"/>
</dbReference>
<dbReference type="AlphaFoldDB" id="L0R5E7"/>
<organism evidence="1">
    <name type="scientific">Homo sapiens</name>
    <name type="common">Human</name>
    <dbReference type="NCBI Taxonomy" id="9606"/>
    <lineage>
        <taxon>Eukaryota</taxon>
        <taxon>Metazoa</taxon>
        <taxon>Chordata</taxon>
        <taxon>Craniata</taxon>
        <taxon>Vertebrata</taxon>
        <taxon>Euteleostomi</taxon>
        <taxon>Mammalia</taxon>
        <taxon>Eutheria</taxon>
        <taxon>Euarchontoglires</taxon>
        <taxon>Primates</taxon>
        <taxon>Haplorrhini</taxon>
        <taxon>Catarrhini</taxon>
        <taxon>Hominidae</taxon>
        <taxon>Homo</taxon>
    </lineage>
</organism>
<reference evidence="1" key="1">
    <citation type="submission" date="2012-10" db="EMBL/GenBank/DDBJ databases">
        <title>Direct identification of alternative open reading frame translation products in human.</title>
        <authorList>
            <person name="Vanderperre B."/>
            <person name="Lucier J.-F."/>
            <person name="Motard J."/>
            <person name="Tremblay G."/>
            <person name="Vanderperre S."/>
            <person name="Wisztorski M."/>
            <person name="Salzet M."/>
            <person name="Boisvert F.-M."/>
            <person name="Roucou X."/>
        </authorList>
    </citation>
    <scope>NUCLEOTIDE SEQUENCE</scope>
</reference>
<protein>
    <submittedName>
        <fullName evidence="1">Alternative protein WBP2</fullName>
    </submittedName>
</protein>